<proteinExistence type="predicted"/>
<accession>A0A0A9AIL6</accession>
<protein>
    <submittedName>
        <fullName evidence="2">Uncharacterized protein</fullName>
    </submittedName>
</protein>
<feature type="signal peptide" evidence="1">
    <location>
        <begin position="1"/>
        <end position="29"/>
    </location>
</feature>
<keyword evidence="1" id="KW-0732">Signal</keyword>
<evidence type="ECO:0000256" key="1">
    <source>
        <dbReference type="SAM" id="SignalP"/>
    </source>
</evidence>
<sequence length="59" mass="6895">MQCMKSLKHSSIAWLLFRCLKILISRTYSRTCSINLPKKVKQTSMKRGILSMNSENFSR</sequence>
<evidence type="ECO:0000313" key="2">
    <source>
        <dbReference type="EMBL" id="JAD46942.1"/>
    </source>
</evidence>
<feature type="chain" id="PRO_5002043889" evidence="1">
    <location>
        <begin position="30"/>
        <end position="59"/>
    </location>
</feature>
<reference evidence="2" key="1">
    <citation type="submission" date="2014-09" db="EMBL/GenBank/DDBJ databases">
        <authorList>
            <person name="Magalhaes I.L.F."/>
            <person name="Oliveira U."/>
            <person name="Santos F.R."/>
            <person name="Vidigal T.H.D.A."/>
            <person name="Brescovit A.D."/>
            <person name="Santos A.J."/>
        </authorList>
    </citation>
    <scope>NUCLEOTIDE SEQUENCE</scope>
    <source>
        <tissue evidence="2">Shoot tissue taken approximately 20 cm above the soil surface</tissue>
    </source>
</reference>
<reference evidence="2" key="2">
    <citation type="journal article" date="2015" name="Data Brief">
        <title>Shoot transcriptome of the giant reed, Arundo donax.</title>
        <authorList>
            <person name="Barrero R.A."/>
            <person name="Guerrero F.D."/>
            <person name="Moolhuijzen P."/>
            <person name="Goolsby J.A."/>
            <person name="Tidwell J."/>
            <person name="Bellgard S.E."/>
            <person name="Bellgard M.I."/>
        </authorList>
    </citation>
    <scope>NUCLEOTIDE SEQUENCE</scope>
    <source>
        <tissue evidence="2">Shoot tissue taken approximately 20 cm above the soil surface</tissue>
    </source>
</reference>
<name>A0A0A9AIL6_ARUDO</name>
<dbReference type="EMBL" id="GBRH01250953">
    <property type="protein sequence ID" value="JAD46942.1"/>
    <property type="molecule type" value="Transcribed_RNA"/>
</dbReference>
<dbReference type="AlphaFoldDB" id="A0A0A9AIL6"/>
<organism evidence="2">
    <name type="scientific">Arundo donax</name>
    <name type="common">Giant reed</name>
    <name type="synonym">Donax arundinaceus</name>
    <dbReference type="NCBI Taxonomy" id="35708"/>
    <lineage>
        <taxon>Eukaryota</taxon>
        <taxon>Viridiplantae</taxon>
        <taxon>Streptophyta</taxon>
        <taxon>Embryophyta</taxon>
        <taxon>Tracheophyta</taxon>
        <taxon>Spermatophyta</taxon>
        <taxon>Magnoliopsida</taxon>
        <taxon>Liliopsida</taxon>
        <taxon>Poales</taxon>
        <taxon>Poaceae</taxon>
        <taxon>PACMAD clade</taxon>
        <taxon>Arundinoideae</taxon>
        <taxon>Arundineae</taxon>
        <taxon>Arundo</taxon>
    </lineage>
</organism>